<dbReference type="GO" id="GO:0004794">
    <property type="term" value="F:threonine deaminase activity"/>
    <property type="evidence" value="ECO:0007669"/>
    <property type="project" value="TreeGrafter"/>
</dbReference>
<dbReference type="GO" id="GO:0006565">
    <property type="term" value="P:L-serine catabolic process"/>
    <property type="evidence" value="ECO:0007669"/>
    <property type="project" value="TreeGrafter"/>
</dbReference>
<dbReference type="InterPro" id="IPR050147">
    <property type="entry name" value="Ser/Thr_Dehydratase"/>
</dbReference>
<dbReference type="FunFam" id="3.40.50.1100:FF:000005">
    <property type="entry name" value="Threonine dehydratase catabolic"/>
    <property type="match status" value="1"/>
</dbReference>
<proteinExistence type="inferred from homology"/>
<dbReference type="AlphaFoldDB" id="A0A8J4M5T0"/>
<evidence type="ECO:0000259" key="5">
    <source>
        <dbReference type="Pfam" id="PF00291"/>
    </source>
</evidence>
<evidence type="ECO:0000256" key="3">
    <source>
        <dbReference type="ARBA" id="ARBA00022898"/>
    </source>
</evidence>
<evidence type="ECO:0000256" key="1">
    <source>
        <dbReference type="ARBA" id="ARBA00001933"/>
    </source>
</evidence>
<comment type="similarity">
    <text evidence="2">Belongs to the serine/threonine dehydratase family.</text>
</comment>
<protein>
    <submittedName>
        <fullName evidence="6">Threonine/serine dehydratase</fullName>
    </submittedName>
</protein>
<sequence length="344" mass="35075">MRERNLSQASTLPGYREVAQAARRLAGKILPTPLISHPLLDARCGGRIFLKAETLQRTGSFKFRGATNALLQLSDEEKKSGVVTYSSGNHGQAVAAAARALGMQAVVFMPQDAPAIKRLSTARWGAEIRLFDRARDDREALARAHAAASGAALIPPFDHADVIAGQGTAALEIFTSCAALGLVPTALLVPTGGGGLIAGSALAASGAAPGCRVFAVEPEGADDTARSLAAGKRLANPAGGSTFCDALLSPMPGALTFALNQRLLSGGLVVSDAEVRAAMVFAFEYLKLVVEPGGAVALAALLAGRFEAQGQVVAVVLSGGNVDGAVYAGALEHAGRGETSGENP</sequence>
<name>A0A8J4M5T0_9PROT</name>
<feature type="domain" description="Tryptophan synthase beta chain-like PALP" evidence="5">
    <location>
        <begin position="28"/>
        <end position="316"/>
    </location>
</feature>
<evidence type="ECO:0000256" key="2">
    <source>
        <dbReference type="ARBA" id="ARBA00010869"/>
    </source>
</evidence>
<dbReference type="SUPFAM" id="SSF53686">
    <property type="entry name" value="Tryptophan synthase beta subunit-like PLP-dependent enzymes"/>
    <property type="match status" value="1"/>
</dbReference>
<dbReference type="InterPro" id="IPR000634">
    <property type="entry name" value="Ser/Thr_deHydtase_PyrdxlP-BS"/>
</dbReference>
<dbReference type="GO" id="GO:0030170">
    <property type="term" value="F:pyridoxal phosphate binding"/>
    <property type="evidence" value="ECO:0007669"/>
    <property type="project" value="InterPro"/>
</dbReference>
<evidence type="ECO:0000313" key="6">
    <source>
        <dbReference type="EMBL" id="HGC42614.1"/>
    </source>
</evidence>
<dbReference type="EMBL" id="DTQM01000098">
    <property type="protein sequence ID" value="HGC42614.1"/>
    <property type="molecule type" value="Genomic_DNA"/>
</dbReference>
<keyword evidence="3" id="KW-0663">Pyridoxal phosphate</keyword>
<dbReference type="PANTHER" id="PTHR48078">
    <property type="entry name" value="THREONINE DEHYDRATASE, MITOCHONDRIAL-RELATED"/>
    <property type="match status" value="1"/>
</dbReference>
<organism evidence="6">
    <name type="scientific">Acidicaldus sp</name>
    <dbReference type="NCBI Taxonomy" id="1872105"/>
    <lineage>
        <taxon>Bacteria</taxon>
        <taxon>Pseudomonadati</taxon>
        <taxon>Pseudomonadota</taxon>
        <taxon>Alphaproteobacteria</taxon>
        <taxon>Acetobacterales</taxon>
        <taxon>Acetobacteraceae</taxon>
        <taxon>Acidicaldus</taxon>
    </lineage>
</organism>
<dbReference type="PANTHER" id="PTHR48078:SF6">
    <property type="entry name" value="L-THREONINE DEHYDRATASE CATABOLIC TDCB"/>
    <property type="match status" value="1"/>
</dbReference>
<comment type="caution">
    <text evidence="6">The sequence shown here is derived from an EMBL/GenBank/DDBJ whole genome shotgun (WGS) entry which is preliminary data.</text>
</comment>
<keyword evidence="4" id="KW-0456">Lyase</keyword>
<dbReference type="Pfam" id="PF00291">
    <property type="entry name" value="PALP"/>
    <property type="match status" value="1"/>
</dbReference>
<dbReference type="PROSITE" id="PS00165">
    <property type="entry name" value="DEHYDRATASE_SER_THR"/>
    <property type="match status" value="1"/>
</dbReference>
<reference evidence="6" key="1">
    <citation type="journal article" date="2020" name="mSystems">
        <title>Genome- and Community-Level Interaction Insights into Carbon Utilization and Element Cycling Functions of Hydrothermarchaeota in Hydrothermal Sediment.</title>
        <authorList>
            <person name="Zhou Z."/>
            <person name="Liu Y."/>
            <person name="Xu W."/>
            <person name="Pan J."/>
            <person name="Luo Z.H."/>
            <person name="Li M."/>
        </authorList>
    </citation>
    <scope>NUCLEOTIDE SEQUENCE</scope>
    <source>
        <strain evidence="6">SpSt-997</strain>
    </source>
</reference>
<comment type="cofactor">
    <cofactor evidence="1">
        <name>pyridoxal 5'-phosphate</name>
        <dbReference type="ChEBI" id="CHEBI:597326"/>
    </cofactor>
</comment>
<dbReference type="GO" id="GO:0006567">
    <property type="term" value="P:L-threonine catabolic process"/>
    <property type="evidence" value="ECO:0007669"/>
    <property type="project" value="TreeGrafter"/>
</dbReference>
<dbReference type="GO" id="GO:0009097">
    <property type="term" value="P:isoleucine biosynthetic process"/>
    <property type="evidence" value="ECO:0007669"/>
    <property type="project" value="TreeGrafter"/>
</dbReference>
<dbReference type="InterPro" id="IPR001926">
    <property type="entry name" value="TrpB-like_PALP"/>
</dbReference>
<gene>
    <name evidence="6" type="ORF">ENY07_05250</name>
</gene>
<dbReference type="InterPro" id="IPR036052">
    <property type="entry name" value="TrpB-like_PALP_sf"/>
</dbReference>
<accession>A0A8J4M5T0</accession>
<dbReference type="GO" id="GO:0003941">
    <property type="term" value="F:L-serine ammonia-lyase activity"/>
    <property type="evidence" value="ECO:0007669"/>
    <property type="project" value="TreeGrafter"/>
</dbReference>
<dbReference type="CDD" id="cd01562">
    <property type="entry name" value="Thr-dehyd"/>
    <property type="match status" value="1"/>
</dbReference>
<evidence type="ECO:0000256" key="4">
    <source>
        <dbReference type="ARBA" id="ARBA00023239"/>
    </source>
</evidence>
<dbReference type="Gene3D" id="3.40.50.1100">
    <property type="match status" value="2"/>
</dbReference>